<gene>
    <name evidence="11" type="primary">ATL44</name>
    <name evidence="11" type="ORF">CR513_36026</name>
</gene>
<evidence type="ECO:0000256" key="6">
    <source>
        <dbReference type="ARBA" id="ARBA00022989"/>
    </source>
</evidence>
<sequence>MYLISAKQFPCSIELKRRMRSCETPVLKQTQYHTIMERNNNNNRGLRIHAFSSRPPPSPPMLSFVAALATATLIFLCLYVFSAIVSVAILLLLYITTLFLCKFMHREETPPNQRVVRIFNKLFWVVDENRGSHREQVTKLLGCVACFGSRALTSSVSECVICLEDFKKGEECLVFSVCGHTFHCDCINHWLQEKPTCPICRHCVPSPAIP</sequence>
<dbReference type="Pfam" id="PF13639">
    <property type="entry name" value="zf-RING_2"/>
    <property type="match status" value="1"/>
</dbReference>
<dbReference type="CDD" id="cd16454">
    <property type="entry name" value="RING-H2_PA-TM-RING"/>
    <property type="match status" value="1"/>
</dbReference>
<dbReference type="AlphaFoldDB" id="A0A371FXY4"/>
<dbReference type="OrthoDB" id="1423255at2759"/>
<comment type="similarity">
    <text evidence="8">Belongs to the RING-type zinc finger family. ATL subfamily.</text>
</comment>
<reference evidence="11" key="1">
    <citation type="submission" date="2018-05" db="EMBL/GenBank/DDBJ databases">
        <title>Draft genome of Mucuna pruriens seed.</title>
        <authorList>
            <person name="Nnadi N.E."/>
            <person name="Vos R."/>
            <person name="Hasami M.H."/>
            <person name="Devisetty U.K."/>
            <person name="Aguiy J.C."/>
        </authorList>
    </citation>
    <scope>NUCLEOTIDE SEQUENCE [LARGE SCALE GENOMIC DNA]</scope>
    <source>
        <strain evidence="11">JCA_2017</strain>
    </source>
</reference>
<keyword evidence="6" id="KW-1133">Transmembrane helix</keyword>
<evidence type="ECO:0000259" key="10">
    <source>
        <dbReference type="PROSITE" id="PS50089"/>
    </source>
</evidence>
<keyword evidence="5" id="KW-0862">Zinc</keyword>
<keyword evidence="3" id="KW-0479">Metal-binding</keyword>
<dbReference type="GO" id="GO:0008270">
    <property type="term" value="F:zinc ion binding"/>
    <property type="evidence" value="ECO:0007669"/>
    <property type="project" value="UniProtKB-KW"/>
</dbReference>
<dbReference type="SUPFAM" id="SSF57850">
    <property type="entry name" value="RING/U-box"/>
    <property type="match status" value="1"/>
</dbReference>
<dbReference type="Gene3D" id="3.30.40.10">
    <property type="entry name" value="Zinc/RING finger domain, C3HC4 (zinc finger)"/>
    <property type="match status" value="1"/>
</dbReference>
<feature type="domain" description="RING-type" evidence="10">
    <location>
        <begin position="159"/>
        <end position="201"/>
    </location>
</feature>
<keyword evidence="7" id="KW-0472">Membrane</keyword>
<organism evidence="11 12">
    <name type="scientific">Mucuna pruriens</name>
    <name type="common">Velvet bean</name>
    <name type="synonym">Dolichos pruriens</name>
    <dbReference type="NCBI Taxonomy" id="157652"/>
    <lineage>
        <taxon>Eukaryota</taxon>
        <taxon>Viridiplantae</taxon>
        <taxon>Streptophyta</taxon>
        <taxon>Embryophyta</taxon>
        <taxon>Tracheophyta</taxon>
        <taxon>Spermatophyta</taxon>
        <taxon>Magnoliopsida</taxon>
        <taxon>eudicotyledons</taxon>
        <taxon>Gunneridae</taxon>
        <taxon>Pentapetalae</taxon>
        <taxon>rosids</taxon>
        <taxon>fabids</taxon>
        <taxon>Fabales</taxon>
        <taxon>Fabaceae</taxon>
        <taxon>Papilionoideae</taxon>
        <taxon>50 kb inversion clade</taxon>
        <taxon>NPAAA clade</taxon>
        <taxon>indigoferoid/millettioid clade</taxon>
        <taxon>Phaseoleae</taxon>
        <taxon>Mucuna</taxon>
    </lineage>
</organism>
<dbReference type="PROSITE" id="PS50089">
    <property type="entry name" value="ZF_RING_2"/>
    <property type="match status" value="1"/>
</dbReference>
<evidence type="ECO:0000256" key="5">
    <source>
        <dbReference type="ARBA" id="ARBA00022833"/>
    </source>
</evidence>
<dbReference type="EMBL" id="QJKJ01007459">
    <property type="protein sequence ID" value="RDX83090.1"/>
    <property type="molecule type" value="Genomic_DNA"/>
</dbReference>
<accession>A0A371FXY4</accession>
<keyword evidence="12" id="KW-1185">Reference proteome</keyword>
<evidence type="ECO:0000256" key="1">
    <source>
        <dbReference type="ARBA" id="ARBA00004370"/>
    </source>
</evidence>
<dbReference type="PANTHER" id="PTHR46539">
    <property type="entry name" value="E3 UBIQUITIN-PROTEIN LIGASE ATL42"/>
    <property type="match status" value="1"/>
</dbReference>
<dbReference type="SMART" id="SM00184">
    <property type="entry name" value="RING"/>
    <property type="match status" value="1"/>
</dbReference>
<feature type="non-terminal residue" evidence="11">
    <location>
        <position position="1"/>
    </location>
</feature>
<evidence type="ECO:0000256" key="9">
    <source>
        <dbReference type="PROSITE-ProRule" id="PRU00175"/>
    </source>
</evidence>
<evidence type="ECO:0000313" key="11">
    <source>
        <dbReference type="EMBL" id="RDX83090.1"/>
    </source>
</evidence>
<comment type="subcellular location">
    <subcellularLocation>
        <location evidence="1">Membrane</location>
    </subcellularLocation>
</comment>
<evidence type="ECO:0000256" key="7">
    <source>
        <dbReference type="ARBA" id="ARBA00023136"/>
    </source>
</evidence>
<proteinExistence type="inferred from homology"/>
<evidence type="ECO:0000256" key="8">
    <source>
        <dbReference type="ARBA" id="ARBA00024209"/>
    </source>
</evidence>
<keyword evidence="4 9" id="KW-0863">Zinc-finger</keyword>
<evidence type="ECO:0000256" key="2">
    <source>
        <dbReference type="ARBA" id="ARBA00022692"/>
    </source>
</evidence>
<dbReference type="GO" id="GO:0016020">
    <property type="term" value="C:membrane"/>
    <property type="evidence" value="ECO:0007669"/>
    <property type="project" value="UniProtKB-SubCell"/>
</dbReference>
<protein>
    <submittedName>
        <fullName evidence="11">E3 ubiquitin-protein ligase ATL44</fullName>
    </submittedName>
</protein>
<dbReference type="InterPro" id="IPR001841">
    <property type="entry name" value="Znf_RING"/>
</dbReference>
<dbReference type="InterPro" id="IPR013083">
    <property type="entry name" value="Znf_RING/FYVE/PHD"/>
</dbReference>
<keyword evidence="2" id="KW-0812">Transmembrane</keyword>
<evidence type="ECO:0000256" key="3">
    <source>
        <dbReference type="ARBA" id="ARBA00022723"/>
    </source>
</evidence>
<name>A0A371FXY4_MUCPR</name>
<evidence type="ECO:0000256" key="4">
    <source>
        <dbReference type="ARBA" id="ARBA00022771"/>
    </source>
</evidence>
<dbReference type="Proteomes" id="UP000257109">
    <property type="component" value="Unassembled WGS sequence"/>
</dbReference>
<comment type="caution">
    <text evidence="11">The sequence shown here is derived from an EMBL/GenBank/DDBJ whole genome shotgun (WGS) entry which is preliminary data.</text>
</comment>
<dbReference type="PANTHER" id="PTHR46539:SF9">
    <property type="entry name" value="RING-H2 FINGER PROTEIN ATL56"/>
    <property type="match status" value="1"/>
</dbReference>
<evidence type="ECO:0000313" key="12">
    <source>
        <dbReference type="Proteomes" id="UP000257109"/>
    </source>
</evidence>